<reference evidence="3" key="2">
    <citation type="submission" date="2023-05" db="EMBL/GenBank/DDBJ databases">
        <authorList>
            <consortium name="Lawrence Berkeley National Laboratory"/>
            <person name="Steindorff A."/>
            <person name="Hensen N."/>
            <person name="Bonometti L."/>
            <person name="Westerberg I."/>
            <person name="Brannstrom I.O."/>
            <person name="Guillou S."/>
            <person name="Cros-Aarteil S."/>
            <person name="Calhoun S."/>
            <person name="Haridas S."/>
            <person name="Kuo A."/>
            <person name="Mondo S."/>
            <person name="Pangilinan J."/>
            <person name="Riley R."/>
            <person name="Labutti K."/>
            <person name="Andreopoulos B."/>
            <person name="Lipzen A."/>
            <person name="Chen C."/>
            <person name="Yanf M."/>
            <person name="Daum C."/>
            <person name="Ng V."/>
            <person name="Clum A."/>
            <person name="Ohm R."/>
            <person name="Martin F."/>
            <person name="Silar P."/>
            <person name="Natvig D."/>
            <person name="Lalanne C."/>
            <person name="Gautier V."/>
            <person name="Ament-Velasquez S.L."/>
            <person name="Kruys A."/>
            <person name="Hutchinson M.I."/>
            <person name="Powell A.J."/>
            <person name="Barry K."/>
            <person name="Miller A.N."/>
            <person name="Grigoriev I.V."/>
            <person name="Debuchy R."/>
            <person name="Gladieux P."/>
            <person name="Thoren M.H."/>
            <person name="Johannesson H."/>
        </authorList>
    </citation>
    <scope>NUCLEOTIDE SEQUENCE</scope>
    <source>
        <strain evidence="3">CBS 538.74</strain>
    </source>
</reference>
<keyword evidence="2" id="KW-1133">Transmembrane helix</keyword>
<feature type="region of interest" description="Disordered" evidence="1">
    <location>
        <begin position="98"/>
        <end position="139"/>
    </location>
</feature>
<name>A0AAN6ZYY0_9PEZI</name>
<sequence length="199" mass="21877">MTPPVPVSANQGDAPRPREPSTIYKLVMTPLLFTSFLISLALVDLRHSALRAHYHADADATANQPSRRRRLPAWLHRIVYRYQRYRYVDVVVDEQRGRPIGETQGQGQGQGRAESPGTPGSPGSLGKSPGVVAGGGGGREAEDYYHSKQRQLMKMEAAEAFEIRRGVVMVLGLVSFGVLWAVWTVLGWGLGVVRVWVSS</sequence>
<comment type="caution">
    <text evidence="3">The sequence shown here is derived from an EMBL/GenBank/DDBJ whole genome shotgun (WGS) entry which is preliminary data.</text>
</comment>
<evidence type="ECO:0000313" key="4">
    <source>
        <dbReference type="Proteomes" id="UP001302745"/>
    </source>
</evidence>
<dbReference type="AlphaFoldDB" id="A0AAN6ZYY0"/>
<keyword evidence="2" id="KW-0472">Membrane</keyword>
<evidence type="ECO:0000313" key="3">
    <source>
        <dbReference type="EMBL" id="KAK4154041.1"/>
    </source>
</evidence>
<protein>
    <submittedName>
        <fullName evidence="3">Uncharacterized protein</fullName>
    </submittedName>
</protein>
<accession>A0AAN6ZYY0</accession>
<proteinExistence type="predicted"/>
<evidence type="ECO:0000256" key="2">
    <source>
        <dbReference type="SAM" id="Phobius"/>
    </source>
</evidence>
<feature type="transmembrane region" description="Helical" evidence="2">
    <location>
        <begin position="23"/>
        <end position="43"/>
    </location>
</feature>
<dbReference type="Proteomes" id="UP001302745">
    <property type="component" value="Unassembled WGS sequence"/>
</dbReference>
<organism evidence="3 4">
    <name type="scientific">Chaetomidium leptoderma</name>
    <dbReference type="NCBI Taxonomy" id="669021"/>
    <lineage>
        <taxon>Eukaryota</taxon>
        <taxon>Fungi</taxon>
        <taxon>Dikarya</taxon>
        <taxon>Ascomycota</taxon>
        <taxon>Pezizomycotina</taxon>
        <taxon>Sordariomycetes</taxon>
        <taxon>Sordariomycetidae</taxon>
        <taxon>Sordariales</taxon>
        <taxon>Chaetomiaceae</taxon>
        <taxon>Chaetomidium</taxon>
    </lineage>
</organism>
<keyword evidence="2" id="KW-0812">Transmembrane</keyword>
<keyword evidence="4" id="KW-1185">Reference proteome</keyword>
<feature type="compositionally biased region" description="Low complexity" evidence="1">
    <location>
        <begin position="115"/>
        <end position="131"/>
    </location>
</feature>
<dbReference type="EMBL" id="MU856923">
    <property type="protein sequence ID" value="KAK4154041.1"/>
    <property type="molecule type" value="Genomic_DNA"/>
</dbReference>
<evidence type="ECO:0000256" key="1">
    <source>
        <dbReference type="SAM" id="MobiDB-lite"/>
    </source>
</evidence>
<feature type="transmembrane region" description="Helical" evidence="2">
    <location>
        <begin position="167"/>
        <end position="190"/>
    </location>
</feature>
<reference evidence="3" key="1">
    <citation type="journal article" date="2023" name="Mol. Phylogenet. Evol.">
        <title>Genome-scale phylogeny and comparative genomics of the fungal order Sordariales.</title>
        <authorList>
            <person name="Hensen N."/>
            <person name="Bonometti L."/>
            <person name="Westerberg I."/>
            <person name="Brannstrom I.O."/>
            <person name="Guillou S."/>
            <person name="Cros-Aarteil S."/>
            <person name="Calhoun S."/>
            <person name="Haridas S."/>
            <person name="Kuo A."/>
            <person name="Mondo S."/>
            <person name="Pangilinan J."/>
            <person name="Riley R."/>
            <person name="LaButti K."/>
            <person name="Andreopoulos B."/>
            <person name="Lipzen A."/>
            <person name="Chen C."/>
            <person name="Yan M."/>
            <person name="Daum C."/>
            <person name="Ng V."/>
            <person name="Clum A."/>
            <person name="Steindorff A."/>
            <person name="Ohm R.A."/>
            <person name="Martin F."/>
            <person name="Silar P."/>
            <person name="Natvig D.O."/>
            <person name="Lalanne C."/>
            <person name="Gautier V."/>
            <person name="Ament-Velasquez S.L."/>
            <person name="Kruys A."/>
            <person name="Hutchinson M.I."/>
            <person name="Powell A.J."/>
            <person name="Barry K."/>
            <person name="Miller A.N."/>
            <person name="Grigoriev I.V."/>
            <person name="Debuchy R."/>
            <person name="Gladieux P."/>
            <person name="Hiltunen Thoren M."/>
            <person name="Johannesson H."/>
        </authorList>
    </citation>
    <scope>NUCLEOTIDE SEQUENCE</scope>
    <source>
        <strain evidence="3">CBS 538.74</strain>
    </source>
</reference>
<gene>
    <name evidence="3" type="ORF">C8A00DRAFT_14807</name>
</gene>